<dbReference type="Gene3D" id="1.10.2020.10">
    <property type="entry name" value="uronate isomerase, domain 2, chain A"/>
    <property type="match status" value="1"/>
</dbReference>
<proteinExistence type="inferred from homology"/>
<dbReference type="GO" id="GO:0016853">
    <property type="term" value="F:isomerase activity"/>
    <property type="evidence" value="ECO:0007669"/>
    <property type="project" value="UniProtKB-KW"/>
</dbReference>
<dbReference type="InterPro" id="IPR032466">
    <property type="entry name" value="Metal_Hydrolase"/>
</dbReference>
<organism evidence="8 9">
    <name type="scientific">Oceanobacillus kimchii</name>
    <dbReference type="NCBI Taxonomy" id="746691"/>
    <lineage>
        <taxon>Bacteria</taxon>
        <taxon>Bacillati</taxon>
        <taxon>Bacillota</taxon>
        <taxon>Bacilli</taxon>
        <taxon>Bacillales</taxon>
        <taxon>Bacillaceae</taxon>
        <taxon>Oceanobacillus</taxon>
    </lineage>
</organism>
<dbReference type="SUPFAM" id="SSF51556">
    <property type="entry name" value="Metallo-dependent hydrolases"/>
    <property type="match status" value="1"/>
</dbReference>
<dbReference type="HAMAP" id="MF_00675">
    <property type="entry name" value="UxaC"/>
    <property type="match status" value="1"/>
</dbReference>
<dbReference type="NCBIfam" id="NF002794">
    <property type="entry name" value="PRK02925.1"/>
    <property type="match status" value="1"/>
</dbReference>
<evidence type="ECO:0000256" key="4">
    <source>
        <dbReference type="ARBA" id="ARBA00012546"/>
    </source>
</evidence>
<evidence type="ECO:0000256" key="7">
    <source>
        <dbReference type="HAMAP-Rule" id="MF_00675"/>
    </source>
</evidence>
<dbReference type="Proteomes" id="UP001275436">
    <property type="component" value="Unassembled WGS sequence"/>
</dbReference>
<reference evidence="8 9" key="1">
    <citation type="submission" date="2023-02" db="EMBL/GenBank/DDBJ databases">
        <title>Oceanobacillus kimchii IFOP_LL358 isolated form Alexandrium catenella lab strain.</title>
        <authorList>
            <person name="Gajardo G."/>
            <person name="Ueki S."/>
            <person name="Maruyama F."/>
        </authorList>
    </citation>
    <scope>NUCLEOTIDE SEQUENCE [LARGE SCALE GENOMIC DNA]</scope>
    <source>
        <strain evidence="8 9">IFOP_LL358</strain>
    </source>
</reference>
<evidence type="ECO:0000313" key="9">
    <source>
        <dbReference type="Proteomes" id="UP001275436"/>
    </source>
</evidence>
<protein>
    <recommendedName>
        <fullName evidence="5 7">Uronate isomerase</fullName>
        <ecNumber evidence="4 7">5.3.1.12</ecNumber>
    </recommendedName>
    <alternativeName>
        <fullName evidence="7">Glucuronate isomerase</fullName>
    </alternativeName>
    <alternativeName>
        <fullName evidence="7">Uronic isomerase</fullName>
    </alternativeName>
</protein>
<comment type="catalytic activity">
    <reaction evidence="7">
        <text>aldehydo-D-galacturonate = keto-D-tagaturonate</text>
        <dbReference type="Rhea" id="RHEA:27702"/>
        <dbReference type="ChEBI" id="CHEBI:12952"/>
        <dbReference type="ChEBI" id="CHEBI:17886"/>
    </reaction>
</comment>
<dbReference type="Pfam" id="PF02614">
    <property type="entry name" value="UxaC"/>
    <property type="match status" value="1"/>
</dbReference>
<sequence length="472" mass="54899">MKKFMDDNFLLSNNIAEDLFHNYAKNMPIIDYHCHLSPKEIYMNKRYSNITEVWLYGDHYKWRAMRAAGVDESLITGDANDYDRFMAWAETVPKLIGNPLYNWTHLELQRYFGINEILNKESGPSIWKKVNKLLIRDDFGVRDLINRSNVQVVCTTDDPIDDLSFHQMLVEDDEFSVKVLPGFRPDKAIEINQDGFIDYVDLLEKVTSHSTKTYDGFLRALRSRIDYFHQNGCRVSDHALNTMMFTETTKENASNYYEKAISGQKISLKEESDFKSFTLVFLGEQYAEKEWVMQYHINALRNNNSRMYNYLGPDTGYDAMNDEVISKPLVNLLNELEKKDRLPKTILYSLNPNDNPVIASIIGSFQSGRVPGKLQFGTAWWFNDTKSGMIKQMQTLADIGVFSQFIGMLTDSRSFLSYPRHEYFRRLVCSLVGEWVYNGEVPYDLKLLGKIIQDISYYNAARYFDFGLISDE</sequence>
<comment type="similarity">
    <text evidence="3 7">Belongs to the metallo-dependent hydrolases superfamily. Uronate isomerase family.</text>
</comment>
<evidence type="ECO:0000256" key="3">
    <source>
        <dbReference type="ARBA" id="ARBA00008397"/>
    </source>
</evidence>
<keyword evidence="9" id="KW-1185">Reference proteome</keyword>
<dbReference type="Gene3D" id="3.20.20.140">
    <property type="entry name" value="Metal-dependent hydrolases"/>
    <property type="match status" value="1"/>
</dbReference>
<evidence type="ECO:0000256" key="2">
    <source>
        <dbReference type="ARBA" id="ARBA00004892"/>
    </source>
</evidence>
<keyword evidence="6 7" id="KW-0413">Isomerase</keyword>
<dbReference type="PANTHER" id="PTHR30068">
    <property type="entry name" value="URONATE ISOMERASE"/>
    <property type="match status" value="1"/>
</dbReference>
<evidence type="ECO:0000256" key="6">
    <source>
        <dbReference type="ARBA" id="ARBA00023235"/>
    </source>
</evidence>
<comment type="catalytic activity">
    <reaction evidence="1 7">
        <text>D-glucuronate = D-fructuronate</text>
        <dbReference type="Rhea" id="RHEA:13049"/>
        <dbReference type="ChEBI" id="CHEBI:58720"/>
        <dbReference type="ChEBI" id="CHEBI:59863"/>
        <dbReference type="EC" id="5.3.1.12"/>
    </reaction>
</comment>
<gene>
    <name evidence="8" type="primary">uxaC_1</name>
    <name evidence="7" type="synonym">uxaC</name>
    <name evidence="8" type="ORF">MACH08_04210</name>
</gene>
<dbReference type="InterPro" id="IPR003766">
    <property type="entry name" value="Uronate_isomerase"/>
</dbReference>
<evidence type="ECO:0000256" key="1">
    <source>
        <dbReference type="ARBA" id="ARBA00001165"/>
    </source>
</evidence>
<dbReference type="PANTHER" id="PTHR30068:SF4">
    <property type="entry name" value="URONATE ISOMERASE"/>
    <property type="match status" value="1"/>
</dbReference>
<evidence type="ECO:0000256" key="5">
    <source>
        <dbReference type="ARBA" id="ARBA00020555"/>
    </source>
</evidence>
<comment type="caution">
    <text evidence="8">The sequence shown here is derived from an EMBL/GenBank/DDBJ whole genome shotgun (WGS) entry which is preliminary data.</text>
</comment>
<dbReference type="RefSeq" id="WP_017795434.1">
    <property type="nucleotide sequence ID" value="NZ_BSKO01000001.1"/>
</dbReference>
<dbReference type="EMBL" id="BSKO01000001">
    <property type="protein sequence ID" value="GLO64637.1"/>
    <property type="molecule type" value="Genomic_DNA"/>
</dbReference>
<comment type="pathway">
    <text evidence="2 7">Carbohydrate metabolism; pentose and glucuronate interconversion.</text>
</comment>
<dbReference type="EC" id="5.3.1.12" evidence="4 7"/>
<evidence type="ECO:0000313" key="8">
    <source>
        <dbReference type="EMBL" id="GLO64637.1"/>
    </source>
</evidence>
<accession>A0ABQ5TEW9</accession>
<name>A0ABQ5TEW9_9BACI</name>